<dbReference type="EMBL" id="BAABGY010000011">
    <property type="protein sequence ID" value="GAA4338821.1"/>
    <property type="molecule type" value="Genomic_DNA"/>
</dbReference>
<evidence type="ECO:0000256" key="1">
    <source>
        <dbReference type="ARBA" id="ARBA00006817"/>
    </source>
</evidence>
<comment type="similarity">
    <text evidence="1">Belongs to the AHA1 family.</text>
</comment>
<name>A0ABP8HFX6_9BACT</name>
<gene>
    <name evidence="4" type="ORF">GCM10023184_35500</name>
</gene>
<reference evidence="5" key="1">
    <citation type="journal article" date="2019" name="Int. J. Syst. Evol. Microbiol.">
        <title>The Global Catalogue of Microorganisms (GCM) 10K type strain sequencing project: providing services to taxonomists for standard genome sequencing and annotation.</title>
        <authorList>
            <consortium name="The Broad Institute Genomics Platform"/>
            <consortium name="The Broad Institute Genome Sequencing Center for Infectious Disease"/>
            <person name="Wu L."/>
            <person name="Ma J."/>
        </authorList>
    </citation>
    <scope>NUCLEOTIDE SEQUENCE [LARGE SCALE GENOMIC DNA]</scope>
    <source>
        <strain evidence="5">JCM 17919</strain>
    </source>
</reference>
<organism evidence="4 5">
    <name type="scientific">Flaviaesturariibacter amylovorans</name>
    <dbReference type="NCBI Taxonomy" id="1084520"/>
    <lineage>
        <taxon>Bacteria</taxon>
        <taxon>Pseudomonadati</taxon>
        <taxon>Bacteroidota</taxon>
        <taxon>Chitinophagia</taxon>
        <taxon>Chitinophagales</taxon>
        <taxon>Chitinophagaceae</taxon>
        <taxon>Flaviaestuariibacter</taxon>
    </lineage>
</organism>
<dbReference type="SUPFAM" id="SSF55961">
    <property type="entry name" value="Bet v1-like"/>
    <property type="match status" value="1"/>
</dbReference>
<sequence>MEPLLVRNTITFDAPAARVWDALVNPDQTRKYMFGCATVSDWKPGSPLLWEMMHEGNPYVPVKGTVLAYEPYTHLRYTVIDPNAAYPDIPENHLVVSFDLRETSSGQTVLTVTQGGFEGAADGARRYRDVYNNGEGWNPILAQIKTIVEEEEEQTNREQGTGEPQKASYPAATH</sequence>
<evidence type="ECO:0000256" key="2">
    <source>
        <dbReference type="SAM" id="MobiDB-lite"/>
    </source>
</evidence>
<evidence type="ECO:0000313" key="5">
    <source>
        <dbReference type="Proteomes" id="UP001501725"/>
    </source>
</evidence>
<dbReference type="Gene3D" id="3.30.530.20">
    <property type="match status" value="1"/>
</dbReference>
<feature type="domain" description="Activator of Hsp90 ATPase homologue 1/2-like C-terminal" evidence="3">
    <location>
        <begin position="13"/>
        <end position="149"/>
    </location>
</feature>
<evidence type="ECO:0000313" key="4">
    <source>
        <dbReference type="EMBL" id="GAA4338821.1"/>
    </source>
</evidence>
<dbReference type="RefSeq" id="WP_345257152.1">
    <property type="nucleotide sequence ID" value="NZ_BAABGY010000011.1"/>
</dbReference>
<dbReference type="InterPro" id="IPR013538">
    <property type="entry name" value="ASHA1/2-like_C"/>
</dbReference>
<dbReference type="Pfam" id="PF08327">
    <property type="entry name" value="AHSA1"/>
    <property type="match status" value="1"/>
</dbReference>
<protein>
    <submittedName>
        <fullName evidence="4">SRPBCC domain-containing protein</fullName>
    </submittedName>
</protein>
<dbReference type="InterPro" id="IPR023393">
    <property type="entry name" value="START-like_dom_sf"/>
</dbReference>
<proteinExistence type="inferred from homology"/>
<evidence type="ECO:0000259" key="3">
    <source>
        <dbReference type="Pfam" id="PF08327"/>
    </source>
</evidence>
<dbReference type="Proteomes" id="UP001501725">
    <property type="component" value="Unassembled WGS sequence"/>
</dbReference>
<feature type="region of interest" description="Disordered" evidence="2">
    <location>
        <begin position="150"/>
        <end position="174"/>
    </location>
</feature>
<keyword evidence="5" id="KW-1185">Reference proteome</keyword>
<accession>A0ABP8HFX6</accession>
<comment type="caution">
    <text evidence="4">The sequence shown here is derived from an EMBL/GenBank/DDBJ whole genome shotgun (WGS) entry which is preliminary data.</text>
</comment>